<feature type="transmembrane region" description="Helical" evidence="10">
    <location>
        <begin position="286"/>
        <end position="304"/>
    </location>
</feature>
<name>A0ABU7SFY6_9ACTN</name>
<evidence type="ECO:0000256" key="8">
    <source>
        <dbReference type="ARBA" id="ARBA00023136"/>
    </source>
</evidence>
<feature type="transmembrane region" description="Helical" evidence="10">
    <location>
        <begin position="162"/>
        <end position="181"/>
    </location>
</feature>
<dbReference type="PROSITE" id="PS50893">
    <property type="entry name" value="ABC_TRANSPORTER_2"/>
    <property type="match status" value="1"/>
</dbReference>
<feature type="transmembrane region" description="Helical" evidence="10">
    <location>
        <begin position="213"/>
        <end position="235"/>
    </location>
</feature>
<dbReference type="InterPro" id="IPR003439">
    <property type="entry name" value="ABC_transporter-like_ATP-bd"/>
</dbReference>
<dbReference type="InterPro" id="IPR003593">
    <property type="entry name" value="AAA+_ATPase"/>
</dbReference>
<evidence type="ECO:0000256" key="4">
    <source>
        <dbReference type="ARBA" id="ARBA00022692"/>
    </source>
</evidence>
<organism evidence="12 13">
    <name type="scientific">Plantactinospora veratri</name>
    <dbReference type="NCBI Taxonomy" id="1436122"/>
    <lineage>
        <taxon>Bacteria</taxon>
        <taxon>Bacillati</taxon>
        <taxon>Actinomycetota</taxon>
        <taxon>Actinomycetes</taxon>
        <taxon>Micromonosporales</taxon>
        <taxon>Micromonosporaceae</taxon>
        <taxon>Plantactinospora</taxon>
    </lineage>
</organism>
<sequence>MIRRGGVGLLVAFLVLAVLGASADQLGIGSFYLVLLGSVCFWIAQATSWNLLSGYSGYFSFGQAAYVGIGAYTTAVLSGRHGVDFFLTLPIAAVLSGLLALGVGAVAFRLGSLRGEIFALLTLAVPFILAAFARINRSIDGGQGASVPVPELPGPVSSFQQFQFLLALLVATLAVAVAYVVQHTRSGSALAAIRDAEDVAEVTGVATFRYKMLAMLLSGVLGGVAGSVYALQIGFVTVESVFGLTIPLFVIVMGVLGGRSHWLGPVIGAVLIVTLQDRLSSYGLDAYNMIILGGILALLVALAPDGLYARLRARPLVALGTLVGVSGALAVLRVWGELLDWLVVGMLAASLVAIVLGSPRISARLGLRPPGHRTEAAPRTESAPRTEAAPRTASPDPAPDPASPASASADVAPPEPVPADAAATGSAATHLPTVMDTRRVPVQVAGPRAGESGAVLVECRGVARYFGGVHALEDVTLEIREGELVGLVGPNGSGKTTLVNLLSGTIRPTRGTIRIGGRDTTRLAPHRIAHVGMARTYQIPRPFDSMTVRDNVAMAIMFGRTPMSLRRARPIAERHLETVALGHLADAYPNGLNLHQRQLLEMARAVAANPRVLLLDEALAGLNPAEVDNAVQVVRRIHDSGITIVIVEHLLRVLNQLATRLVVLDRGSCLADGDPQTVLNDPAVVRAYLGRQAHV</sequence>
<evidence type="ECO:0000256" key="2">
    <source>
        <dbReference type="ARBA" id="ARBA00022448"/>
    </source>
</evidence>
<dbReference type="Proteomes" id="UP001339911">
    <property type="component" value="Unassembled WGS sequence"/>
</dbReference>
<keyword evidence="6 12" id="KW-0067">ATP-binding</keyword>
<dbReference type="CDD" id="cd06581">
    <property type="entry name" value="TM_PBP1_LivM_like"/>
    <property type="match status" value="1"/>
</dbReference>
<keyword evidence="7 10" id="KW-1133">Transmembrane helix</keyword>
<feature type="domain" description="ABC transporter" evidence="11">
    <location>
        <begin position="457"/>
        <end position="691"/>
    </location>
</feature>
<dbReference type="InterPro" id="IPR027417">
    <property type="entry name" value="P-loop_NTPase"/>
</dbReference>
<feature type="transmembrane region" description="Helical" evidence="10">
    <location>
        <begin position="89"/>
        <end position="110"/>
    </location>
</feature>
<evidence type="ECO:0000256" key="1">
    <source>
        <dbReference type="ARBA" id="ARBA00004651"/>
    </source>
</evidence>
<reference evidence="12 13" key="1">
    <citation type="submission" date="2024-01" db="EMBL/GenBank/DDBJ databases">
        <title>Genome insights into Plantactinospora veratri sp. nov.</title>
        <authorList>
            <person name="Wang L."/>
        </authorList>
    </citation>
    <scope>NUCLEOTIDE SEQUENCE [LARGE SCALE GENOMIC DNA]</scope>
    <source>
        <strain evidence="12 13">NEAU-FHS4</strain>
    </source>
</reference>
<evidence type="ECO:0000259" key="11">
    <source>
        <dbReference type="PROSITE" id="PS50893"/>
    </source>
</evidence>
<evidence type="ECO:0000256" key="9">
    <source>
        <dbReference type="SAM" id="MobiDB-lite"/>
    </source>
</evidence>
<keyword evidence="2" id="KW-0813">Transport</keyword>
<feature type="transmembrane region" description="Helical" evidence="10">
    <location>
        <begin position="341"/>
        <end position="358"/>
    </location>
</feature>
<proteinExistence type="predicted"/>
<keyword evidence="4 10" id="KW-0812">Transmembrane</keyword>
<feature type="compositionally biased region" description="Basic and acidic residues" evidence="9">
    <location>
        <begin position="372"/>
        <end position="384"/>
    </location>
</feature>
<feature type="transmembrane region" description="Helical" evidence="10">
    <location>
        <begin position="117"/>
        <end position="135"/>
    </location>
</feature>
<feature type="region of interest" description="Disordered" evidence="9">
    <location>
        <begin position="367"/>
        <end position="434"/>
    </location>
</feature>
<evidence type="ECO:0000256" key="6">
    <source>
        <dbReference type="ARBA" id="ARBA00022840"/>
    </source>
</evidence>
<dbReference type="Gene3D" id="3.40.50.300">
    <property type="entry name" value="P-loop containing nucleotide triphosphate hydrolases"/>
    <property type="match status" value="1"/>
</dbReference>
<feature type="transmembrane region" description="Helical" evidence="10">
    <location>
        <begin position="33"/>
        <end position="52"/>
    </location>
</feature>
<comment type="subcellular location">
    <subcellularLocation>
        <location evidence="1">Cell membrane</location>
        <topology evidence="1">Multi-pass membrane protein</topology>
    </subcellularLocation>
</comment>
<keyword evidence="8 10" id="KW-0472">Membrane</keyword>
<dbReference type="SUPFAM" id="SSF52540">
    <property type="entry name" value="P-loop containing nucleoside triphosphate hydrolases"/>
    <property type="match status" value="1"/>
</dbReference>
<evidence type="ECO:0000313" key="12">
    <source>
        <dbReference type="EMBL" id="MEE6308654.1"/>
    </source>
</evidence>
<dbReference type="Pfam" id="PF00005">
    <property type="entry name" value="ABC_tran"/>
    <property type="match status" value="1"/>
</dbReference>
<dbReference type="EMBL" id="JAZGQL010000012">
    <property type="protein sequence ID" value="MEE6308654.1"/>
    <property type="molecule type" value="Genomic_DNA"/>
</dbReference>
<evidence type="ECO:0000256" key="7">
    <source>
        <dbReference type="ARBA" id="ARBA00022989"/>
    </source>
</evidence>
<accession>A0ABU7SFY6</accession>
<evidence type="ECO:0000313" key="13">
    <source>
        <dbReference type="Proteomes" id="UP001339911"/>
    </source>
</evidence>
<comment type="caution">
    <text evidence="12">The sequence shown here is derived from an EMBL/GenBank/DDBJ whole genome shotgun (WGS) entry which is preliminary data.</text>
</comment>
<feature type="compositionally biased region" description="Low complexity" evidence="9">
    <location>
        <begin position="403"/>
        <end position="428"/>
    </location>
</feature>
<feature type="transmembrane region" description="Helical" evidence="10">
    <location>
        <begin position="316"/>
        <end position="335"/>
    </location>
</feature>
<dbReference type="SMART" id="SM00382">
    <property type="entry name" value="AAA"/>
    <property type="match status" value="1"/>
</dbReference>
<protein>
    <submittedName>
        <fullName evidence="12">Branched-chain amino acid ABC transporter ATP-binding protein/permease</fullName>
    </submittedName>
</protein>
<dbReference type="InterPro" id="IPR001851">
    <property type="entry name" value="ABC_transp_permease"/>
</dbReference>
<dbReference type="PANTHER" id="PTHR45772">
    <property type="entry name" value="CONSERVED COMPONENT OF ABC TRANSPORTER FOR NATURAL AMINO ACIDS-RELATED"/>
    <property type="match status" value="1"/>
</dbReference>
<dbReference type="Pfam" id="PF02653">
    <property type="entry name" value="BPD_transp_2"/>
    <property type="match status" value="1"/>
</dbReference>
<keyword evidence="5" id="KW-0547">Nucleotide-binding</keyword>
<dbReference type="GO" id="GO:0005524">
    <property type="term" value="F:ATP binding"/>
    <property type="evidence" value="ECO:0007669"/>
    <property type="project" value="UniProtKB-KW"/>
</dbReference>
<dbReference type="InterPro" id="IPR032823">
    <property type="entry name" value="BCA_ABC_TP_C"/>
</dbReference>
<dbReference type="CDD" id="cd03219">
    <property type="entry name" value="ABC_Mj1267_LivG_branched"/>
    <property type="match status" value="1"/>
</dbReference>
<evidence type="ECO:0000256" key="5">
    <source>
        <dbReference type="ARBA" id="ARBA00022741"/>
    </source>
</evidence>
<gene>
    <name evidence="12" type="ORF">V1634_17635</name>
</gene>
<keyword evidence="13" id="KW-1185">Reference proteome</keyword>
<dbReference type="Pfam" id="PF12399">
    <property type="entry name" value="BCA_ABC_TP_C"/>
    <property type="match status" value="1"/>
</dbReference>
<evidence type="ECO:0000256" key="3">
    <source>
        <dbReference type="ARBA" id="ARBA00022475"/>
    </source>
</evidence>
<evidence type="ECO:0000256" key="10">
    <source>
        <dbReference type="SAM" id="Phobius"/>
    </source>
</evidence>
<keyword evidence="3" id="KW-1003">Cell membrane</keyword>
<dbReference type="InterPro" id="IPR051120">
    <property type="entry name" value="ABC_AA/LPS_Transport"/>
</dbReference>
<dbReference type="InterPro" id="IPR043428">
    <property type="entry name" value="LivM-like"/>
</dbReference>
<dbReference type="RefSeq" id="WP_331208932.1">
    <property type="nucleotide sequence ID" value="NZ_JAZGQL010000012.1"/>
</dbReference>